<accession>A0A1I5NNZ3</accession>
<dbReference type="Proteomes" id="UP000199137">
    <property type="component" value="Unassembled WGS sequence"/>
</dbReference>
<dbReference type="STRING" id="112413.SAMN05421854_104470"/>
<organism evidence="2 3">
    <name type="scientific">Amycolatopsis rubida</name>
    <dbReference type="NCBI Taxonomy" id="112413"/>
    <lineage>
        <taxon>Bacteria</taxon>
        <taxon>Bacillati</taxon>
        <taxon>Actinomycetota</taxon>
        <taxon>Actinomycetes</taxon>
        <taxon>Pseudonocardiales</taxon>
        <taxon>Pseudonocardiaceae</taxon>
        <taxon>Amycolatopsis</taxon>
    </lineage>
</organism>
<dbReference type="PANTHER" id="PTHR37017">
    <property type="entry name" value="AB HYDROLASE-1 DOMAIN-CONTAINING PROTEIN-RELATED"/>
    <property type="match status" value="1"/>
</dbReference>
<dbReference type="SUPFAM" id="SSF53474">
    <property type="entry name" value="alpha/beta-Hydrolases"/>
    <property type="match status" value="1"/>
</dbReference>
<protein>
    <submittedName>
        <fullName evidence="2">Alpha/beta hydrolase family protein</fullName>
    </submittedName>
</protein>
<dbReference type="InterPro" id="IPR000073">
    <property type="entry name" value="AB_hydrolase_1"/>
</dbReference>
<dbReference type="InterPro" id="IPR029058">
    <property type="entry name" value="AB_hydrolase_fold"/>
</dbReference>
<dbReference type="Pfam" id="PF12697">
    <property type="entry name" value="Abhydrolase_6"/>
    <property type="match status" value="1"/>
</dbReference>
<dbReference type="InterPro" id="IPR052897">
    <property type="entry name" value="Sec-Metab_Biosynth_Hydrolase"/>
</dbReference>
<name>A0A1I5NNZ3_9PSEU</name>
<gene>
    <name evidence="2" type="ORF">SAMN05421854_104470</name>
</gene>
<evidence type="ECO:0000313" key="2">
    <source>
        <dbReference type="EMBL" id="SFP23397.1"/>
    </source>
</evidence>
<proteinExistence type="predicted"/>
<sequence length="99" mass="10394">MSGRTCSRQQFPAAPASQMAAGQRPIAAAALDEASPAPAWKDLPVYSLIPTADKNIPAAAQRFMAERAEAEVVEVEGASHAVLVSRPEAVAELILRAAR</sequence>
<dbReference type="EMBL" id="FOWC01000004">
    <property type="protein sequence ID" value="SFP23397.1"/>
    <property type="molecule type" value="Genomic_DNA"/>
</dbReference>
<dbReference type="AlphaFoldDB" id="A0A1I5NNZ3"/>
<dbReference type="GO" id="GO:0016787">
    <property type="term" value="F:hydrolase activity"/>
    <property type="evidence" value="ECO:0007669"/>
    <property type="project" value="UniProtKB-KW"/>
</dbReference>
<reference evidence="2 3" key="1">
    <citation type="submission" date="2016-10" db="EMBL/GenBank/DDBJ databases">
        <authorList>
            <person name="de Groot N.N."/>
        </authorList>
    </citation>
    <scope>NUCLEOTIDE SEQUENCE [LARGE SCALE GENOMIC DNA]</scope>
    <source>
        <strain evidence="2 3">DSM 44637</strain>
    </source>
</reference>
<dbReference type="PANTHER" id="PTHR37017:SF11">
    <property type="entry name" value="ESTERASE_LIPASE_THIOESTERASE DOMAIN-CONTAINING PROTEIN"/>
    <property type="match status" value="1"/>
</dbReference>
<dbReference type="Gene3D" id="3.40.50.1820">
    <property type="entry name" value="alpha/beta hydrolase"/>
    <property type="match status" value="1"/>
</dbReference>
<evidence type="ECO:0000259" key="1">
    <source>
        <dbReference type="Pfam" id="PF12697"/>
    </source>
</evidence>
<keyword evidence="2" id="KW-0378">Hydrolase</keyword>
<evidence type="ECO:0000313" key="3">
    <source>
        <dbReference type="Proteomes" id="UP000199137"/>
    </source>
</evidence>
<feature type="domain" description="AB hydrolase-1" evidence="1">
    <location>
        <begin position="10"/>
        <end position="92"/>
    </location>
</feature>